<dbReference type="Gene3D" id="1.25.40.10">
    <property type="entry name" value="Tetratricopeptide repeat domain"/>
    <property type="match status" value="1"/>
</dbReference>
<dbReference type="EMBL" id="JBHLUH010000064">
    <property type="protein sequence ID" value="MFC0532013.1"/>
    <property type="molecule type" value="Genomic_DNA"/>
</dbReference>
<organism evidence="1 2">
    <name type="scientific">Phytohabitans kaempferiae</name>
    <dbReference type="NCBI Taxonomy" id="1620943"/>
    <lineage>
        <taxon>Bacteria</taxon>
        <taxon>Bacillati</taxon>
        <taxon>Actinomycetota</taxon>
        <taxon>Actinomycetes</taxon>
        <taxon>Micromonosporales</taxon>
        <taxon>Micromonosporaceae</taxon>
    </lineage>
</organism>
<sequence>MTSDQLLVTRTLANMARQAVHIGRPREAVLLSQRGLDHAKRTVTPRVRALLSIREAQGWAALKQAGPATEAIRRAHDQFERGPDDRDPEWISFLNEAELACLEGMCQSDLGRHSTAERLLKRSIALHTDGYRRNMGIGLIRLASNSLSLHDLDQAGEHAARAATVATEITSTRVRQEITSLGRQLGSHKRVPAVADALERIADISVPQRKGKTLGSGALRRP</sequence>
<protein>
    <recommendedName>
        <fullName evidence="3">MalT-like TPR region domain-containing protein</fullName>
    </recommendedName>
</protein>
<reference evidence="1 2" key="1">
    <citation type="submission" date="2024-09" db="EMBL/GenBank/DDBJ databases">
        <authorList>
            <person name="Sun Q."/>
            <person name="Mori K."/>
        </authorList>
    </citation>
    <scope>NUCLEOTIDE SEQUENCE [LARGE SCALE GENOMIC DNA]</scope>
    <source>
        <strain evidence="1 2">TBRC 3947</strain>
    </source>
</reference>
<keyword evidence="2" id="KW-1185">Reference proteome</keyword>
<dbReference type="Proteomes" id="UP001589867">
    <property type="component" value="Unassembled WGS sequence"/>
</dbReference>
<dbReference type="InterPro" id="IPR011990">
    <property type="entry name" value="TPR-like_helical_dom_sf"/>
</dbReference>
<dbReference type="SUPFAM" id="SSF48452">
    <property type="entry name" value="TPR-like"/>
    <property type="match status" value="1"/>
</dbReference>
<evidence type="ECO:0008006" key="3">
    <source>
        <dbReference type="Google" id="ProtNLM"/>
    </source>
</evidence>
<accession>A0ABV6MBD2</accession>
<proteinExistence type="predicted"/>
<gene>
    <name evidence="1" type="ORF">ACFFIA_30615</name>
</gene>
<name>A0ABV6MBD2_9ACTN</name>
<dbReference type="RefSeq" id="WP_377257460.1">
    <property type="nucleotide sequence ID" value="NZ_JBHLUH010000064.1"/>
</dbReference>
<comment type="caution">
    <text evidence="1">The sequence shown here is derived from an EMBL/GenBank/DDBJ whole genome shotgun (WGS) entry which is preliminary data.</text>
</comment>
<evidence type="ECO:0000313" key="1">
    <source>
        <dbReference type="EMBL" id="MFC0532013.1"/>
    </source>
</evidence>
<evidence type="ECO:0000313" key="2">
    <source>
        <dbReference type="Proteomes" id="UP001589867"/>
    </source>
</evidence>